<organism evidence="1 2">
    <name type="scientific">Athelia psychrophila</name>
    <dbReference type="NCBI Taxonomy" id="1759441"/>
    <lineage>
        <taxon>Eukaryota</taxon>
        <taxon>Fungi</taxon>
        <taxon>Dikarya</taxon>
        <taxon>Basidiomycota</taxon>
        <taxon>Agaricomycotina</taxon>
        <taxon>Agaricomycetes</taxon>
        <taxon>Agaricomycetidae</taxon>
        <taxon>Atheliales</taxon>
        <taxon>Atheliaceae</taxon>
        <taxon>Athelia</taxon>
    </lineage>
</organism>
<name>A0A166AHA0_9AGAM</name>
<accession>A0A166AHA0</accession>
<protein>
    <submittedName>
        <fullName evidence="1">Uncharacterized protein</fullName>
    </submittedName>
</protein>
<dbReference type="Proteomes" id="UP000076532">
    <property type="component" value="Unassembled WGS sequence"/>
</dbReference>
<reference evidence="1 2" key="1">
    <citation type="journal article" date="2016" name="Mol. Biol. Evol.">
        <title>Comparative Genomics of Early-Diverging Mushroom-Forming Fungi Provides Insights into the Origins of Lignocellulose Decay Capabilities.</title>
        <authorList>
            <person name="Nagy L.G."/>
            <person name="Riley R."/>
            <person name="Tritt A."/>
            <person name="Adam C."/>
            <person name="Daum C."/>
            <person name="Floudas D."/>
            <person name="Sun H."/>
            <person name="Yadav J.S."/>
            <person name="Pangilinan J."/>
            <person name="Larsson K.H."/>
            <person name="Matsuura K."/>
            <person name="Barry K."/>
            <person name="Labutti K."/>
            <person name="Kuo R."/>
            <person name="Ohm R.A."/>
            <person name="Bhattacharya S.S."/>
            <person name="Shirouzu T."/>
            <person name="Yoshinaga Y."/>
            <person name="Martin F.M."/>
            <person name="Grigoriev I.V."/>
            <person name="Hibbett D.S."/>
        </authorList>
    </citation>
    <scope>NUCLEOTIDE SEQUENCE [LARGE SCALE GENOMIC DNA]</scope>
    <source>
        <strain evidence="1 2">CBS 109695</strain>
    </source>
</reference>
<sequence length="105" mass="11222">MSENIDFGSLNGLPFQKNIRIGLARGGSNREDVAERVAVVKQKSPTEQNVNLAVAKQGNRDFAGFGVLLAPKFDPPQIASCRQIDVLAWEIDVLSGGGTAACKTH</sequence>
<keyword evidence="2" id="KW-1185">Reference proteome</keyword>
<evidence type="ECO:0000313" key="2">
    <source>
        <dbReference type="Proteomes" id="UP000076532"/>
    </source>
</evidence>
<dbReference type="AlphaFoldDB" id="A0A166AHA0"/>
<proteinExistence type="predicted"/>
<gene>
    <name evidence="1" type="ORF">FIBSPDRAFT_937432</name>
</gene>
<dbReference type="EMBL" id="KV417660">
    <property type="protein sequence ID" value="KZP11606.1"/>
    <property type="molecule type" value="Genomic_DNA"/>
</dbReference>
<evidence type="ECO:0000313" key="1">
    <source>
        <dbReference type="EMBL" id="KZP11606.1"/>
    </source>
</evidence>